<gene>
    <name evidence="2" type="primary">ANKRD50</name>
    <name evidence="2" type="ORF">SNAT2548_LOCUS19586</name>
</gene>
<keyword evidence="3" id="KW-1185">Reference proteome</keyword>
<evidence type="ECO:0000313" key="3">
    <source>
        <dbReference type="Proteomes" id="UP000604046"/>
    </source>
</evidence>
<sequence>MPVALGRTDGVEMLRWWAQSAPTPTPTRTLRSLLRELGDEQIDILKVDIEGGEHALVGQAWPRVGQLVMEVHLQPRFAYDLVDLRRLVRAAEDAGLRLFHVDRPWKYCGFSCLLLCFIHRDFGTEWP</sequence>
<dbReference type="InterPro" id="IPR029063">
    <property type="entry name" value="SAM-dependent_MTases_sf"/>
</dbReference>
<feature type="domain" description="Methyltransferase FkbM" evidence="1">
    <location>
        <begin position="17"/>
        <end position="89"/>
    </location>
</feature>
<dbReference type="SUPFAM" id="SSF53335">
    <property type="entry name" value="S-adenosyl-L-methionine-dependent methyltransferases"/>
    <property type="match status" value="1"/>
</dbReference>
<dbReference type="Pfam" id="PF05050">
    <property type="entry name" value="Methyltransf_21"/>
    <property type="match status" value="1"/>
</dbReference>
<dbReference type="AlphaFoldDB" id="A0A812PU50"/>
<organism evidence="2 3">
    <name type="scientific">Symbiodinium natans</name>
    <dbReference type="NCBI Taxonomy" id="878477"/>
    <lineage>
        <taxon>Eukaryota</taxon>
        <taxon>Sar</taxon>
        <taxon>Alveolata</taxon>
        <taxon>Dinophyceae</taxon>
        <taxon>Suessiales</taxon>
        <taxon>Symbiodiniaceae</taxon>
        <taxon>Symbiodinium</taxon>
    </lineage>
</organism>
<dbReference type="OrthoDB" id="38237at2759"/>
<evidence type="ECO:0000313" key="2">
    <source>
        <dbReference type="EMBL" id="CAE7362915.1"/>
    </source>
</evidence>
<accession>A0A812PU50</accession>
<dbReference type="PANTHER" id="PTHR32026">
    <property type="entry name" value="METHYLTRANSFERASE-LIKE PROTEIN 24"/>
    <property type="match status" value="1"/>
</dbReference>
<reference evidence="2" key="1">
    <citation type="submission" date="2021-02" db="EMBL/GenBank/DDBJ databases">
        <authorList>
            <person name="Dougan E. K."/>
            <person name="Rhodes N."/>
            <person name="Thang M."/>
            <person name="Chan C."/>
        </authorList>
    </citation>
    <scope>NUCLEOTIDE SEQUENCE</scope>
</reference>
<protein>
    <submittedName>
        <fullName evidence="2">ANKRD50 protein</fullName>
    </submittedName>
</protein>
<comment type="caution">
    <text evidence="2">The sequence shown here is derived from an EMBL/GenBank/DDBJ whole genome shotgun (WGS) entry which is preliminary data.</text>
</comment>
<evidence type="ECO:0000259" key="1">
    <source>
        <dbReference type="Pfam" id="PF05050"/>
    </source>
</evidence>
<dbReference type="EMBL" id="CAJNDS010002184">
    <property type="protein sequence ID" value="CAE7362915.1"/>
    <property type="molecule type" value="Genomic_DNA"/>
</dbReference>
<dbReference type="Proteomes" id="UP000604046">
    <property type="component" value="Unassembled WGS sequence"/>
</dbReference>
<dbReference type="InterPro" id="IPR026913">
    <property type="entry name" value="METTL24"/>
</dbReference>
<proteinExistence type="predicted"/>
<dbReference type="InterPro" id="IPR006342">
    <property type="entry name" value="FkbM_mtfrase"/>
</dbReference>
<name>A0A812PU50_9DINO</name>